<proteinExistence type="predicted"/>
<dbReference type="AlphaFoldDB" id="A0AAV1RS05"/>
<gene>
    <name evidence="2" type="ORF">DCAF_LOCUS13105</name>
</gene>
<evidence type="ECO:0000256" key="1">
    <source>
        <dbReference type="SAM" id="MobiDB-lite"/>
    </source>
</evidence>
<organism evidence="2 3">
    <name type="scientific">Dovyalis caffra</name>
    <dbReference type="NCBI Taxonomy" id="77055"/>
    <lineage>
        <taxon>Eukaryota</taxon>
        <taxon>Viridiplantae</taxon>
        <taxon>Streptophyta</taxon>
        <taxon>Embryophyta</taxon>
        <taxon>Tracheophyta</taxon>
        <taxon>Spermatophyta</taxon>
        <taxon>Magnoliopsida</taxon>
        <taxon>eudicotyledons</taxon>
        <taxon>Gunneridae</taxon>
        <taxon>Pentapetalae</taxon>
        <taxon>rosids</taxon>
        <taxon>fabids</taxon>
        <taxon>Malpighiales</taxon>
        <taxon>Salicaceae</taxon>
        <taxon>Flacourtieae</taxon>
        <taxon>Dovyalis</taxon>
    </lineage>
</organism>
<dbReference type="EMBL" id="CAWUPB010001108">
    <property type="protein sequence ID" value="CAK7338064.1"/>
    <property type="molecule type" value="Genomic_DNA"/>
</dbReference>
<protein>
    <submittedName>
        <fullName evidence="2">Uncharacterized protein</fullName>
    </submittedName>
</protein>
<name>A0AAV1RS05_9ROSI</name>
<evidence type="ECO:0000313" key="2">
    <source>
        <dbReference type="EMBL" id="CAK7338064.1"/>
    </source>
</evidence>
<feature type="compositionally biased region" description="Basic and acidic residues" evidence="1">
    <location>
        <begin position="13"/>
        <end position="23"/>
    </location>
</feature>
<evidence type="ECO:0000313" key="3">
    <source>
        <dbReference type="Proteomes" id="UP001314170"/>
    </source>
</evidence>
<accession>A0AAV1RS05</accession>
<keyword evidence="3" id="KW-1185">Reference proteome</keyword>
<feature type="region of interest" description="Disordered" evidence="1">
    <location>
        <begin position="1"/>
        <end position="69"/>
    </location>
</feature>
<comment type="caution">
    <text evidence="2">The sequence shown here is derived from an EMBL/GenBank/DDBJ whole genome shotgun (WGS) entry which is preliminary data.</text>
</comment>
<reference evidence="2 3" key="1">
    <citation type="submission" date="2024-01" db="EMBL/GenBank/DDBJ databases">
        <authorList>
            <person name="Waweru B."/>
        </authorList>
    </citation>
    <scope>NUCLEOTIDE SEQUENCE [LARGE SCALE GENOMIC DNA]</scope>
</reference>
<feature type="compositionally biased region" description="Basic residues" evidence="1">
    <location>
        <begin position="1"/>
        <end position="12"/>
    </location>
</feature>
<dbReference type="Proteomes" id="UP001314170">
    <property type="component" value="Unassembled WGS sequence"/>
</dbReference>
<sequence>MSKHTQHSHSRRAHTEARQEKPNPKIQSDPISTGRAPGQPKKTRIERPPIATNRTGEDYKGTNGALNQS</sequence>